<accession>A0A1Z5IM75</accession>
<proteinExistence type="predicted"/>
<feature type="compositionally biased region" description="Low complexity" evidence="1">
    <location>
        <begin position="221"/>
        <end position="231"/>
    </location>
</feature>
<dbReference type="AlphaFoldDB" id="A0A1Z5IM75"/>
<dbReference type="EMBL" id="BCMH01000001">
    <property type="protein sequence ID" value="GAX02501.1"/>
    <property type="molecule type" value="Genomic_DNA"/>
</dbReference>
<gene>
    <name evidence="2" type="ORF">IWT140_00098</name>
</gene>
<keyword evidence="3" id="KW-1185">Reference proteome</keyword>
<dbReference type="Gene3D" id="3.10.20.320">
    <property type="entry name" value="Putative peptidoglycan bound protein (lpxtg motif)"/>
    <property type="match status" value="1"/>
</dbReference>
<evidence type="ECO:0000313" key="3">
    <source>
        <dbReference type="Proteomes" id="UP000198430"/>
    </source>
</evidence>
<sequence length="283" mass="31021">MSEAEETAHKTQNYAEVHFETKSGEAIMEPLKIFRAIDATYQVATPILKGYVLVKKPDELTRKMTDTPAVIRLVYDRIGALQVYHGLTDVAGELITLKNGDKPDQVAPVELQDIDGHHYYVMTDDGLGEQIADPAHFQPGKPNAKTNLVSLTPAEKDKVDKMETELTIDPDGKLPDMDDLQESAEEPEKALDASSESADEEDSSRLERANDDDHEAEASEQSDSQAASEQATPVALLAKALTLICDSMQEVDDPKKVDALVDSSQKMLEAIKSLTVLDGVKEE</sequence>
<feature type="compositionally biased region" description="Basic and acidic residues" evidence="1">
    <location>
        <begin position="154"/>
        <end position="176"/>
    </location>
</feature>
<name>A0A1Z5IM75_9LACO</name>
<reference evidence="2 3" key="1">
    <citation type="submission" date="2015-11" db="EMBL/GenBank/DDBJ databases">
        <title>Draft genome sequences of new species of the genus Lactobacillus isolated from orchardgrass silage.</title>
        <authorList>
            <person name="Tohno M."/>
            <person name="Tanizawa Y."/>
            <person name="Arita M."/>
        </authorList>
    </citation>
    <scope>NUCLEOTIDE SEQUENCE [LARGE SCALE GENOMIC DNA]</scope>
    <source>
        <strain evidence="2 3">IWT140</strain>
    </source>
</reference>
<dbReference type="Proteomes" id="UP000198430">
    <property type="component" value="Unassembled WGS sequence"/>
</dbReference>
<feature type="region of interest" description="Disordered" evidence="1">
    <location>
        <begin position="130"/>
        <end position="231"/>
    </location>
</feature>
<evidence type="ECO:0008006" key="4">
    <source>
        <dbReference type="Google" id="ProtNLM"/>
    </source>
</evidence>
<evidence type="ECO:0000256" key="1">
    <source>
        <dbReference type="SAM" id="MobiDB-lite"/>
    </source>
</evidence>
<organism evidence="2 3">
    <name type="scientific">Secundilactobacillus pentosiphilus</name>
    <dbReference type="NCBI Taxonomy" id="1714682"/>
    <lineage>
        <taxon>Bacteria</taxon>
        <taxon>Bacillati</taxon>
        <taxon>Bacillota</taxon>
        <taxon>Bacilli</taxon>
        <taxon>Lactobacillales</taxon>
        <taxon>Lactobacillaceae</taxon>
        <taxon>Secundilactobacillus</taxon>
    </lineage>
</organism>
<dbReference type="RefSeq" id="WP_089087493.1">
    <property type="nucleotide sequence ID" value="NZ_BCMH01000001.1"/>
</dbReference>
<comment type="caution">
    <text evidence="2">The sequence shown here is derived from an EMBL/GenBank/DDBJ whole genome shotgun (WGS) entry which is preliminary data.</text>
</comment>
<protein>
    <recommendedName>
        <fullName evidence="4">MucBP domain-containing protein</fullName>
    </recommendedName>
</protein>
<evidence type="ECO:0000313" key="2">
    <source>
        <dbReference type="EMBL" id="GAX02501.1"/>
    </source>
</evidence>